<accession>A0A1C6T721</accession>
<dbReference type="RefSeq" id="WP_091346120.1">
    <property type="nucleotide sequence ID" value="NZ_FMHV01000002.1"/>
</dbReference>
<proteinExistence type="predicted"/>
<name>A0A1C6T721_9ACTN</name>
<dbReference type="EMBL" id="FMHV01000002">
    <property type="protein sequence ID" value="SCL37362.1"/>
    <property type="molecule type" value="Genomic_DNA"/>
</dbReference>
<dbReference type="AlphaFoldDB" id="A0A1C6T721"/>
<dbReference type="InterPro" id="IPR008949">
    <property type="entry name" value="Isoprenoid_synthase_dom_sf"/>
</dbReference>
<dbReference type="Proteomes" id="UP000199413">
    <property type="component" value="Unassembled WGS sequence"/>
</dbReference>
<evidence type="ECO:0000313" key="2">
    <source>
        <dbReference type="EMBL" id="SCL37362.1"/>
    </source>
</evidence>
<sequence>MLCCPPPHRGRRDRETDGPDPHNLVTAIAAETGQDEEAALRAAAARFNDGLAAYAERDAALARTRDGSVHAFLATRRNWIRATYDWRSPRPGTAESQTAGKRADETGRPTRVTAAH</sequence>
<feature type="region of interest" description="Disordered" evidence="1">
    <location>
        <begin position="1"/>
        <end position="21"/>
    </location>
</feature>
<keyword evidence="3" id="KW-1185">Reference proteome</keyword>
<dbReference type="STRING" id="568872.GA0070624_5846"/>
<gene>
    <name evidence="2" type="ORF">GA0070624_5846</name>
</gene>
<protein>
    <submittedName>
        <fullName evidence="2">Uncharacterized protein</fullName>
    </submittedName>
</protein>
<feature type="region of interest" description="Disordered" evidence="1">
    <location>
        <begin position="86"/>
        <end position="116"/>
    </location>
</feature>
<evidence type="ECO:0000313" key="3">
    <source>
        <dbReference type="Proteomes" id="UP000199413"/>
    </source>
</evidence>
<dbReference type="Gene3D" id="1.10.600.10">
    <property type="entry name" value="Farnesyl Diphosphate Synthase"/>
    <property type="match status" value="1"/>
</dbReference>
<dbReference type="OrthoDB" id="2989600at2"/>
<evidence type="ECO:0000256" key="1">
    <source>
        <dbReference type="SAM" id="MobiDB-lite"/>
    </source>
</evidence>
<reference evidence="3" key="1">
    <citation type="submission" date="2016-06" db="EMBL/GenBank/DDBJ databases">
        <authorList>
            <person name="Varghese N."/>
            <person name="Submissions Spin"/>
        </authorList>
    </citation>
    <scope>NUCLEOTIDE SEQUENCE [LARGE SCALE GENOMIC DNA]</scope>
    <source>
        <strain evidence="3">DSM 45431</strain>
    </source>
</reference>
<organism evidence="2 3">
    <name type="scientific">Micromonospora rhizosphaerae</name>
    <dbReference type="NCBI Taxonomy" id="568872"/>
    <lineage>
        <taxon>Bacteria</taxon>
        <taxon>Bacillati</taxon>
        <taxon>Actinomycetota</taxon>
        <taxon>Actinomycetes</taxon>
        <taxon>Micromonosporales</taxon>
        <taxon>Micromonosporaceae</taxon>
        <taxon>Micromonospora</taxon>
    </lineage>
</organism>